<evidence type="ECO:0000313" key="5">
    <source>
        <dbReference type="Proteomes" id="UP000198546"/>
    </source>
</evidence>
<dbReference type="SUPFAM" id="SSF89919">
    <property type="entry name" value="Ribosome-binding factor A, RbfA"/>
    <property type="match status" value="1"/>
</dbReference>
<comment type="subunit">
    <text evidence="2">Monomer. Binds 30S ribosomal subunits, but not 50S ribosomal subunits or 70S ribosomes.</text>
</comment>
<keyword evidence="5" id="KW-1185">Reference proteome</keyword>
<dbReference type="PROSITE" id="PS01319">
    <property type="entry name" value="RBFA"/>
    <property type="match status" value="1"/>
</dbReference>
<dbReference type="HAMAP" id="MF_00003">
    <property type="entry name" value="RbfA"/>
    <property type="match status" value="1"/>
</dbReference>
<dbReference type="Pfam" id="PF02033">
    <property type="entry name" value="RBFA"/>
    <property type="match status" value="1"/>
</dbReference>
<protein>
    <recommendedName>
        <fullName evidence="2">Ribosome-binding factor A</fullName>
    </recommendedName>
</protein>
<dbReference type="Proteomes" id="UP000198546">
    <property type="component" value="Chromosome i"/>
</dbReference>
<dbReference type="STRING" id="675864.SAMN04489747_3521"/>
<dbReference type="AlphaFoldDB" id="A0A1G7DA29"/>
<keyword evidence="2" id="KW-0963">Cytoplasm</keyword>
<evidence type="ECO:0000256" key="3">
    <source>
        <dbReference type="SAM" id="MobiDB-lite"/>
    </source>
</evidence>
<accession>A0A1G7DA29</accession>
<dbReference type="InterPro" id="IPR020053">
    <property type="entry name" value="Ribosome-bd_factorA_CS"/>
</dbReference>
<dbReference type="Gene3D" id="3.30.300.20">
    <property type="match status" value="1"/>
</dbReference>
<evidence type="ECO:0000256" key="1">
    <source>
        <dbReference type="ARBA" id="ARBA00022517"/>
    </source>
</evidence>
<dbReference type="GO" id="GO:0030490">
    <property type="term" value="P:maturation of SSU-rRNA"/>
    <property type="evidence" value="ECO:0007669"/>
    <property type="project" value="UniProtKB-UniRule"/>
</dbReference>
<dbReference type="PANTHER" id="PTHR33515">
    <property type="entry name" value="RIBOSOME-BINDING FACTOR A, CHLOROPLASTIC-RELATED"/>
    <property type="match status" value="1"/>
</dbReference>
<dbReference type="InterPro" id="IPR023799">
    <property type="entry name" value="RbfA_dom_sf"/>
</dbReference>
<sequence length="185" mass="19805">MPSPRVLKLADQIKVIAAQMLERRIKDPRLGFVTVTDVRLTGDSREATVFYTVLGTDADRAGTAAALASATGVIRTQVGKQLGLRYTPSLAFVLDAVPETAQRFEDLLAQARSGDAEVAARAAQASYAGEADPYRKPREDDELDEDDDLDGQDDLDEDGLPEAGSDEPDADAPAAEVPDDDTDAR</sequence>
<dbReference type="EMBL" id="LT629688">
    <property type="protein sequence ID" value="SDE47840.1"/>
    <property type="molecule type" value="Genomic_DNA"/>
</dbReference>
<dbReference type="InterPro" id="IPR000238">
    <property type="entry name" value="RbfA"/>
</dbReference>
<dbReference type="PANTHER" id="PTHR33515:SF1">
    <property type="entry name" value="RIBOSOME-BINDING FACTOR A, CHLOROPLASTIC-RELATED"/>
    <property type="match status" value="1"/>
</dbReference>
<comment type="function">
    <text evidence="2">One of several proteins that assist in the late maturation steps of the functional core of the 30S ribosomal subunit. Associates with free 30S ribosomal subunits (but not with 30S subunits that are part of 70S ribosomes or polysomes). Required for efficient processing of 16S rRNA. May interact with the 5'-terminal helix region of 16S rRNA.</text>
</comment>
<reference evidence="4 5" key="1">
    <citation type="submission" date="2016-10" db="EMBL/GenBank/DDBJ databases">
        <authorList>
            <person name="de Groot N.N."/>
        </authorList>
    </citation>
    <scope>NUCLEOTIDE SEQUENCE [LARGE SCALE GENOMIC DNA]</scope>
    <source>
        <strain evidence="4 5">MON 2.2</strain>
    </source>
</reference>
<dbReference type="OrthoDB" id="307788at2"/>
<feature type="region of interest" description="Disordered" evidence="3">
    <location>
        <begin position="121"/>
        <end position="185"/>
    </location>
</feature>
<name>A0A1G7DA29_9ACTN</name>
<evidence type="ECO:0000313" key="4">
    <source>
        <dbReference type="EMBL" id="SDE47840.1"/>
    </source>
</evidence>
<dbReference type="GO" id="GO:0005829">
    <property type="term" value="C:cytosol"/>
    <property type="evidence" value="ECO:0007669"/>
    <property type="project" value="TreeGrafter"/>
</dbReference>
<proteinExistence type="inferred from homology"/>
<comment type="similarity">
    <text evidence="2">Belongs to the RbfA family.</text>
</comment>
<dbReference type="NCBIfam" id="TIGR00082">
    <property type="entry name" value="rbfA"/>
    <property type="match status" value="1"/>
</dbReference>
<comment type="subcellular location">
    <subcellularLocation>
        <location evidence="2">Cytoplasm</location>
    </subcellularLocation>
</comment>
<dbReference type="GO" id="GO:0043024">
    <property type="term" value="F:ribosomal small subunit binding"/>
    <property type="evidence" value="ECO:0007669"/>
    <property type="project" value="TreeGrafter"/>
</dbReference>
<organism evidence="4 5">
    <name type="scientific">Auraticoccus monumenti</name>
    <dbReference type="NCBI Taxonomy" id="675864"/>
    <lineage>
        <taxon>Bacteria</taxon>
        <taxon>Bacillati</taxon>
        <taxon>Actinomycetota</taxon>
        <taxon>Actinomycetes</taxon>
        <taxon>Propionibacteriales</taxon>
        <taxon>Propionibacteriaceae</taxon>
        <taxon>Auraticoccus</taxon>
    </lineage>
</organism>
<dbReference type="InterPro" id="IPR015946">
    <property type="entry name" value="KH_dom-like_a/b"/>
</dbReference>
<evidence type="ECO:0000256" key="2">
    <source>
        <dbReference type="HAMAP-Rule" id="MF_00003"/>
    </source>
</evidence>
<keyword evidence="1 2" id="KW-0690">Ribosome biogenesis</keyword>
<gene>
    <name evidence="2" type="primary">rbfA</name>
    <name evidence="4" type="ORF">SAMN04489747_3521</name>
</gene>
<feature type="compositionally biased region" description="Acidic residues" evidence="3">
    <location>
        <begin position="140"/>
        <end position="170"/>
    </location>
</feature>